<feature type="compositionally biased region" description="Basic and acidic residues" evidence="1">
    <location>
        <begin position="1"/>
        <end position="14"/>
    </location>
</feature>
<accession>A0ABX1G1C3</accession>
<organism evidence="3 4">
    <name type="scientific">Paeniglutamicibacter terrestris</name>
    <dbReference type="NCBI Taxonomy" id="2723403"/>
    <lineage>
        <taxon>Bacteria</taxon>
        <taxon>Bacillati</taxon>
        <taxon>Actinomycetota</taxon>
        <taxon>Actinomycetes</taxon>
        <taxon>Micrococcales</taxon>
        <taxon>Micrococcaceae</taxon>
        <taxon>Paeniglutamicibacter</taxon>
    </lineage>
</organism>
<dbReference type="EMBL" id="JAAWVT010000001">
    <property type="protein sequence ID" value="NKG20043.1"/>
    <property type="molecule type" value="Genomic_DNA"/>
</dbReference>
<gene>
    <name evidence="3" type="ORF">HED64_04855</name>
</gene>
<reference evidence="3 4" key="1">
    <citation type="submission" date="2020-04" db="EMBL/GenBank/DDBJ databases">
        <title>Paeniglutamicibacter sp. ANT13_2, a novel actinomycete isolated from sediment in Antarctica.</title>
        <authorList>
            <person name="Sakdapetsiri C."/>
            <person name="Pinyakong O."/>
        </authorList>
    </citation>
    <scope>NUCLEOTIDE SEQUENCE [LARGE SCALE GENOMIC DNA]</scope>
    <source>
        <strain evidence="3 4">ANT13_2</strain>
    </source>
</reference>
<evidence type="ECO:0000313" key="3">
    <source>
        <dbReference type="EMBL" id="NKG20043.1"/>
    </source>
</evidence>
<evidence type="ECO:0000256" key="2">
    <source>
        <dbReference type="SAM" id="Phobius"/>
    </source>
</evidence>
<keyword evidence="2" id="KW-1133">Transmembrane helix</keyword>
<proteinExistence type="predicted"/>
<dbReference type="Proteomes" id="UP000746595">
    <property type="component" value="Unassembled WGS sequence"/>
</dbReference>
<evidence type="ECO:0008006" key="5">
    <source>
        <dbReference type="Google" id="ProtNLM"/>
    </source>
</evidence>
<feature type="transmembrane region" description="Helical" evidence="2">
    <location>
        <begin position="61"/>
        <end position="84"/>
    </location>
</feature>
<protein>
    <recommendedName>
        <fullName evidence="5">DUF3040 domain-containing protein</fullName>
    </recommendedName>
</protein>
<comment type="caution">
    <text evidence="3">The sequence shown here is derived from an EMBL/GenBank/DDBJ whole genome shotgun (WGS) entry which is preliminary data.</text>
</comment>
<dbReference type="RefSeq" id="WP_168150917.1">
    <property type="nucleotide sequence ID" value="NZ_JAAWVT010000001.1"/>
</dbReference>
<feature type="region of interest" description="Disordered" evidence="1">
    <location>
        <begin position="1"/>
        <end position="24"/>
    </location>
</feature>
<name>A0ABX1G1C3_9MICC</name>
<evidence type="ECO:0000313" key="4">
    <source>
        <dbReference type="Proteomes" id="UP000746595"/>
    </source>
</evidence>
<feature type="transmembrane region" description="Helical" evidence="2">
    <location>
        <begin position="90"/>
        <end position="113"/>
    </location>
</feature>
<evidence type="ECO:0000256" key="1">
    <source>
        <dbReference type="SAM" id="MobiDB-lite"/>
    </source>
</evidence>
<feature type="compositionally biased region" description="Polar residues" evidence="1">
    <location>
        <begin position="15"/>
        <end position="24"/>
    </location>
</feature>
<keyword evidence="2" id="KW-0812">Transmembrane</keyword>
<keyword evidence="2" id="KW-0472">Membrane</keyword>
<sequence>MTDARHRGNPDEKPTSAQRNEFARTSTQRAAARNGMSLDEYKKYASSVGTRTHPLWKPGGLLFLAILMTAILGFLLVLAGIAWVNDGENLLASLWFIMLLLVALTVWAWVLTAHEYRAARLRKRDGVSLIGEGRSSVPDSPDPGGPYV</sequence>
<keyword evidence="4" id="KW-1185">Reference proteome</keyword>